<reference evidence="1 2" key="1">
    <citation type="journal article" date="2021" name="Hortic Res">
        <title>High-quality reference genome and annotation aids understanding of berry development for evergreen blueberry (Vaccinium darrowii).</title>
        <authorList>
            <person name="Yu J."/>
            <person name="Hulse-Kemp A.M."/>
            <person name="Babiker E."/>
            <person name="Staton M."/>
        </authorList>
    </citation>
    <scope>NUCLEOTIDE SEQUENCE [LARGE SCALE GENOMIC DNA]</scope>
    <source>
        <strain evidence="2">cv. NJ 8807/NJ 8810</strain>
        <tissue evidence="1">Young leaf</tissue>
    </source>
</reference>
<dbReference type="Proteomes" id="UP000828048">
    <property type="component" value="Chromosome 4"/>
</dbReference>
<comment type="caution">
    <text evidence="1">The sequence shown here is derived from an EMBL/GenBank/DDBJ whole genome shotgun (WGS) entry which is preliminary data.</text>
</comment>
<protein>
    <submittedName>
        <fullName evidence="1">Uncharacterized protein</fullName>
    </submittedName>
</protein>
<gene>
    <name evidence="1" type="ORF">Vadar_025131</name>
</gene>
<sequence length="638" mass="72654">MFGFLFGWRKASNCKKLIRRVQCRLKLLKNKRCSIVRQSRDDVAQLLKYGHEQSAFDRVEQIFKDESIVAVYDLLDHFCEFIVIHLSYIRKHKDCPNDINEAVSSLIFASARCGDLPELLVIRKLFGERYGQRFALVALELLPGNLVNRQIKENLSIKSVPNDVKYKLVDEIARSCLEPGPLAIEYYSELQLEQMNKNKGDQVVGSDVQINWHKSEEHQVQEFSIMEGEGKIVKVDFTSDSRNLSIEPCHSYQGSDATGGSISPYSLPWSVNEKDEWRVGNYAHLRSPYESKILPPSVDKEVGMAVESSSDSPYRLPKETICLDDVEEFISTTSKDGNGQDQRLFLFKSSVNIETGKVEDALDESNVDKSEKSIYDKVALRSSRKSRKVSGKRHRMRSVSKEGLYAKDFESTIYYGGSLDDSRNDNLRSHHRRKHHKRTPLDETRKSFGAQARLGQPCHHLNNGNDRTVHECSLEDPCYFCTSDNKDECGSKTRMITTLEEFPAHKVNKGKVGNNSCSPNCQHFWNGESNNQEMKWALVLHKPSRDYRIGVIVPNEMTKKVAKSDGFGHPPYLRAVTMPVERPSDCHVNNMLRLNSFPFPQASHVHPKLPDYDQLAAKFTALKKANLECRSNQVTLAA</sequence>
<accession>A0ACB7Z706</accession>
<evidence type="ECO:0000313" key="1">
    <source>
        <dbReference type="EMBL" id="KAH7861360.1"/>
    </source>
</evidence>
<proteinExistence type="predicted"/>
<organism evidence="1 2">
    <name type="scientific">Vaccinium darrowii</name>
    <dbReference type="NCBI Taxonomy" id="229202"/>
    <lineage>
        <taxon>Eukaryota</taxon>
        <taxon>Viridiplantae</taxon>
        <taxon>Streptophyta</taxon>
        <taxon>Embryophyta</taxon>
        <taxon>Tracheophyta</taxon>
        <taxon>Spermatophyta</taxon>
        <taxon>Magnoliopsida</taxon>
        <taxon>eudicotyledons</taxon>
        <taxon>Gunneridae</taxon>
        <taxon>Pentapetalae</taxon>
        <taxon>asterids</taxon>
        <taxon>Ericales</taxon>
        <taxon>Ericaceae</taxon>
        <taxon>Vaccinioideae</taxon>
        <taxon>Vaccinieae</taxon>
        <taxon>Vaccinium</taxon>
    </lineage>
</organism>
<keyword evidence="2" id="KW-1185">Reference proteome</keyword>
<dbReference type="EMBL" id="CM037154">
    <property type="protein sequence ID" value="KAH7861360.1"/>
    <property type="molecule type" value="Genomic_DNA"/>
</dbReference>
<evidence type="ECO:0000313" key="2">
    <source>
        <dbReference type="Proteomes" id="UP000828048"/>
    </source>
</evidence>
<name>A0ACB7Z706_9ERIC</name>